<feature type="domain" description="HORMA" evidence="7">
    <location>
        <begin position="16"/>
        <end position="259"/>
    </location>
</feature>
<dbReference type="InterPro" id="IPR036570">
    <property type="entry name" value="HORMA_dom_sf"/>
</dbReference>
<dbReference type="InterPro" id="IPR011011">
    <property type="entry name" value="Znf_FYVE_PHD"/>
</dbReference>
<comment type="caution">
    <text evidence="8">The sequence shown here is derived from an EMBL/GenBank/DDBJ whole genome shotgun (WGS) entry which is preliminary data.</text>
</comment>
<organism evidence="8 9">
    <name type="scientific">Marasmiellus scandens</name>
    <dbReference type="NCBI Taxonomy" id="2682957"/>
    <lineage>
        <taxon>Eukaryota</taxon>
        <taxon>Fungi</taxon>
        <taxon>Dikarya</taxon>
        <taxon>Basidiomycota</taxon>
        <taxon>Agaricomycotina</taxon>
        <taxon>Agaricomycetes</taxon>
        <taxon>Agaricomycetidae</taxon>
        <taxon>Agaricales</taxon>
        <taxon>Marasmiineae</taxon>
        <taxon>Omphalotaceae</taxon>
        <taxon>Marasmiellus</taxon>
    </lineage>
</organism>
<feature type="compositionally biased region" description="Pro residues" evidence="6">
    <location>
        <begin position="739"/>
        <end position="748"/>
    </location>
</feature>
<evidence type="ECO:0000256" key="6">
    <source>
        <dbReference type="SAM" id="MobiDB-lite"/>
    </source>
</evidence>
<dbReference type="Gene3D" id="3.30.40.10">
    <property type="entry name" value="Zinc/RING finger domain, C3HC4 (zinc finger)"/>
    <property type="match status" value="1"/>
</dbReference>
<comment type="subcellular location">
    <subcellularLocation>
        <location evidence="2">Chromosome</location>
    </subcellularLocation>
    <subcellularLocation>
        <location evidence="1">Nucleus</location>
    </subcellularLocation>
</comment>
<keyword evidence="4" id="KW-0539">Nucleus</keyword>
<dbReference type="PROSITE" id="PS50815">
    <property type="entry name" value="HORMA"/>
    <property type="match status" value="1"/>
</dbReference>
<keyword evidence="3" id="KW-0158">Chromosome</keyword>
<evidence type="ECO:0000256" key="4">
    <source>
        <dbReference type="ARBA" id="ARBA00023242"/>
    </source>
</evidence>
<protein>
    <recommendedName>
        <fullName evidence="7">HORMA domain-containing protein</fullName>
    </recommendedName>
</protein>
<evidence type="ECO:0000313" key="8">
    <source>
        <dbReference type="EMBL" id="KAK7467600.1"/>
    </source>
</evidence>
<feature type="compositionally biased region" description="Polar residues" evidence="6">
    <location>
        <begin position="757"/>
        <end position="781"/>
    </location>
</feature>
<dbReference type="Proteomes" id="UP001498398">
    <property type="component" value="Unassembled WGS sequence"/>
</dbReference>
<evidence type="ECO:0000256" key="2">
    <source>
        <dbReference type="ARBA" id="ARBA00004286"/>
    </source>
</evidence>
<evidence type="ECO:0000256" key="1">
    <source>
        <dbReference type="ARBA" id="ARBA00004123"/>
    </source>
</evidence>
<dbReference type="InterPro" id="IPR003511">
    <property type="entry name" value="HORMA_dom"/>
</dbReference>
<dbReference type="InterPro" id="IPR051294">
    <property type="entry name" value="HORMA_MeioticProgression"/>
</dbReference>
<proteinExistence type="predicted"/>
<dbReference type="Gene3D" id="3.30.900.10">
    <property type="entry name" value="HORMA domain"/>
    <property type="match status" value="1"/>
</dbReference>
<keyword evidence="5" id="KW-0469">Meiosis</keyword>
<evidence type="ECO:0000259" key="7">
    <source>
        <dbReference type="PROSITE" id="PS50815"/>
    </source>
</evidence>
<reference evidence="8 9" key="1">
    <citation type="submission" date="2024-01" db="EMBL/GenBank/DDBJ databases">
        <title>A draft genome for the cacao thread blight pathogen Marasmiellus scandens.</title>
        <authorList>
            <person name="Baruah I.K."/>
            <person name="Leung J."/>
            <person name="Bukari Y."/>
            <person name="Amoako-Attah I."/>
            <person name="Meinhardt L.W."/>
            <person name="Bailey B.A."/>
            <person name="Cohen S.P."/>
        </authorList>
    </citation>
    <scope>NUCLEOTIDE SEQUENCE [LARGE SCALE GENOMIC DNA]</scope>
    <source>
        <strain evidence="8 9">GH-19</strain>
    </source>
</reference>
<name>A0ABR1JXV6_9AGAR</name>
<dbReference type="PANTHER" id="PTHR48225:SF7">
    <property type="entry name" value="MEIOSIS-SPECIFIC PROTEIN HOP1"/>
    <property type="match status" value="1"/>
</dbReference>
<feature type="region of interest" description="Disordered" evidence="6">
    <location>
        <begin position="288"/>
        <end position="336"/>
    </location>
</feature>
<gene>
    <name evidence="8" type="ORF">VKT23_004653</name>
</gene>
<dbReference type="SUPFAM" id="SSF57903">
    <property type="entry name" value="FYVE/PHD zinc finger"/>
    <property type="match status" value="1"/>
</dbReference>
<keyword evidence="9" id="KW-1185">Reference proteome</keyword>
<sequence>MQAQATRTEARAVSSATSVEVVETLLKAGLGCITFMRDLLPQDNFQENQLTTADDGSSSSFSTPDKRNVSGFKIMTMCRGYTDEADRILNYLEYGIFDALRKQYLRSFIFAIYLDNKDPNNIVEAYTFNFQYHSVAGTDTTVPIVTVGEGLSDKRDPLVQAAKNGKVPTLKDVKRSLKSLLKTLITSMTQMDVLPKRRYASFKLFYTDDTPDDYEPPHFKPGDFEKDKWYFMTHDLDETPDTWSVGKLNSGYHSVHVNVSSIATYLPSSTEHDNAPFAGTSTQGIMSGFTPTPAEEAANRAEQTAKQMEDAESRKVAWSAEPFDPDLDADADGDDDPDYVKPADRSFIHPSIIPIGIRNEEGVIEPLAAQNEMSLDEGEAHFFGVSQAVPTGLKELSRKLPMTSDIEQTQIVDDSQEQHADPSSSEFQLNADDSVYMSPPINTIRPSIARRPILSPMSSISSVDEDIDAQMGKLALGNANADDSEMLDLETQVQPIEETQTVDTIESFGNAASLQDNVQTGSLTRAASRKKKSSDGVECECGITTDDECCACEGGCERWYHIWCMGYHSEHDPRLPDQFVCFDCRVHADPSWELIKVDLYPTMMSKLKELALFRRAIKVVEHQGPSTAAQLSKAMGCDNALARQLWKRLETEEFIIEQVTTIDDIGFTETRSRTKTKAKAKGKQTKRRNIQKQTYIFNRKSKETRAYADYFNPDPEVESRLLGIPQTKAMLKTRKLPRIPEPPAPVLPNLPSVSSVQTTPALTQTQTVADDSQTQDETQNIADLKRPGGPCGDEDPRPKKKVKISLAPAVDLAE</sequence>
<dbReference type="SUPFAM" id="SSF56019">
    <property type="entry name" value="The spindle assembly checkpoint protein mad2"/>
    <property type="match status" value="1"/>
</dbReference>
<evidence type="ECO:0000256" key="3">
    <source>
        <dbReference type="ARBA" id="ARBA00022454"/>
    </source>
</evidence>
<accession>A0ABR1JXV6</accession>
<evidence type="ECO:0000256" key="5">
    <source>
        <dbReference type="ARBA" id="ARBA00023254"/>
    </source>
</evidence>
<dbReference type="PANTHER" id="PTHR48225">
    <property type="entry name" value="HORMA DOMAIN-CONTAINING PROTEIN 1"/>
    <property type="match status" value="1"/>
</dbReference>
<dbReference type="InterPro" id="IPR013083">
    <property type="entry name" value="Znf_RING/FYVE/PHD"/>
</dbReference>
<feature type="region of interest" description="Disordered" evidence="6">
    <location>
        <begin position="736"/>
        <end position="814"/>
    </location>
</feature>
<feature type="compositionally biased region" description="Acidic residues" evidence="6">
    <location>
        <begin position="323"/>
        <end position="336"/>
    </location>
</feature>
<dbReference type="EMBL" id="JBANRG010000004">
    <property type="protein sequence ID" value="KAK7467600.1"/>
    <property type="molecule type" value="Genomic_DNA"/>
</dbReference>
<evidence type="ECO:0000313" key="9">
    <source>
        <dbReference type="Proteomes" id="UP001498398"/>
    </source>
</evidence>
<dbReference type="Pfam" id="PF02301">
    <property type="entry name" value="HORMA"/>
    <property type="match status" value="1"/>
</dbReference>